<sequence>MGTEQEGSMHNFMIGLYGGFEEEKYRRDFRKGFYGIEACLFEAEEEVEKLIREAKRNAFQIGIHFPIRSDETRLRDALFLAQDERVRQDAYDYIQQQLDILGKIGPDYVLFHYPKPVLLDDRVNWDKWRFAAREEYVFESEYDYSELVVKSERLFAWLHNKANEYSFTPVLEFDALNRYVYEEDFLESLLCRYPNIKLCLDTGRLFMQEKIDPSFDARAVLNRYAKYAKLVHLWNVQFTDSFAFSRYPALPHCRPEDRWAPIEDYLNLITAHNPDITIMFEHRSDWITEEELQTCYQWIDQIVNKKSPLPAGEH</sequence>
<keyword evidence="2" id="KW-1185">Reference proteome</keyword>
<dbReference type="SUPFAM" id="SSF51658">
    <property type="entry name" value="Xylose isomerase-like"/>
    <property type="match status" value="1"/>
</dbReference>
<dbReference type="EMBL" id="FORT01000002">
    <property type="protein sequence ID" value="SFJ17730.1"/>
    <property type="molecule type" value="Genomic_DNA"/>
</dbReference>
<reference evidence="2" key="1">
    <citation type="submission" date="2016-10" db="EMBL/GenBank/DDBJ databases">
        <authorList>
            <person name="Varghese N."/>
            <person name="Submissions S."/>
        </authorList>
    </citation>
    <scope>NUCLEOTIDE SEQUENCE [LARGE SCALE GENOMIC DNA]</scope>
    <source>
        <strain evidence="2">OK042</strain>
    </source>
</reference>
<dbReference type="InterPro" id="IPR036237">
    <property type="entry name" value="Xyl_isomerase-like_sf"/>
</dbReference>
<dbReference type="RefSeq" id="WP_258957568.1">
    <property type="nucleotide sequence ID" value="NZ_FORT01000002.1"/>
</dbReference>
<name>A0A1I3P8R2_9BACL</name>
<gene>
    <name evidence="1" type="ORF">SAMN05518846_102288</name>
</gene>
<dbReference type="STRING" id="1884381.SAMN05518846_102288"/>
<accession>A0A1I3P8R2</accession>
<keyword evidence="1" id="KW-0413">Isomerase</keyword>
<evidence type="ECO:0000313" key="2">
    <source>
        <dbReference type="Proteomes" id="UP000198915"/>
    </source>
</evidence>
<protein>
    <submittedName>
        <fullName evidence="1">Sugar phosphate isomerase/epimerase</fullName>
    </submittedName>
</protein>
<evidence type="ECO:0000313" key="1">
    <source>
        <dbReference type="EMBL" id="SFJ17730.1"/>
    </source>
</evidence>
<dbReference type="Proteomes" id="UP000198915">
    <property type="component" value="Unassembled WGS sequence"/>
</dbReference>
<dbReference type="Gene3D" id="3.20.20.150">
    <property type="entry name" value="Divalent-metal-dependent TIM barrel enzymes"/>
    <property type="match status" value="1"/>
</dbReference>
<organism evidence="1 2">
    <name type="scientific">Brevibacillus centrosporus</name>
    <dbReference type="NCBI Taxonomy" id="54910"/>
    <lineage>
        <taxon>Bacteria</taxon>
        <taxon>Bacillati</taxon>
        <taxon>Bacillota</taxon>
        <taxon>Bacilli</taxon>
        <taxon>Bacillales</taxon>
        <taxon>Paenibacillaceae</taxon>
        <taxon>Brevibacillus</taxon>
    </lineage>
</organism>
<proteinExistence type="predicted"/>
<dbReference type="AlphaFoldDB" id="A0A1I3P8R2"/>
<dbReference type="GO" id="GO:0016853">
    <property type="term" value="F:isomerase activity"/>
    <property type="evidence" value="ECO:0007669"/>
    <property type="project" value="UniProtKB-KW"/>
</dbReference>